<keyword evidence="3" id="KW-1003">Cell membrane</keyword>
<keyword evidence="7" id="KW-0472">Membrane</keyword>
<dbReference type="GO" id="GO:0016477">
    <property type="term" value="P:cell migration"/>
    <property type="evidence" value="ECO:0007669"/>
    <property type="project" value="TreeGrafter"/>
</dbReference>
<keyword evidence="14" id="KW-1185">Reference proteome</keyword>
<feature type="region of interest" description="Disordered" evidence="12">
    <location>
        <begin position="565"/>
        <end position="600"/>
    </location>
</feature>
<sequence>MTVTILNSIKAVVIFMGICAENFATGRNVGRIQSTELTEELCRMAEDEALSMGLKFQRSMDLPLTIEVQRASSFGQQDPVEHNKFHSSWTVSTLDPSSANQPLSPDKATSVLQSISGLSSYCAPASVSRWTTCCSHELELSLLRRTVEELQEGLSNHLARGMTEISAMRTAKRDQIFQALELFGVELNKTLCGSRSRSRPSTPSNCTQLFADISPKFRLMVEQFMVGQSDVTLDISIPIDNLVMQLLIDASCQPDPSTSGTTLEAFNEEIRCHKYCQARLNLILDSMMSNAEHPLLAEPMNRYDFRMRRRRRRKVDLGKLDSKPGDLDQYKLLYSPELLITIRLNRLLMQSLEVAVVLMEGLKEFNAAQGTCAYKLMRMHHCALCAGKTLTRPCPELCLSTLSNCLKPLSQLDAPWNRFIDAIKLVAQTFLQKPQLGLMVQFKQLPKRLIGYFRHLLKTHKHWLQPQCSGTTKLLDLFEMGGPISYEEEAPSSSEMNILRSHQAIMKEMVTKMEQLSNIWSSASSAICTESPHLVPTSKMPDQCWNGTAQARFTPSACEFCDTSESVDPSWRRSPDHPRVVDSWGASNDADNHGRKQRTSSLVENQQQFAANPFGYPGPVRFPQAIHESATEHELSTHRANEILVRASRDLQWSTESLLNEIQTYYTIKHRLFQTNSEQPSSAITGNANNGQTETWIQLPKTEWDKNSATQYAPSKLSGTSADADDMSNSLGMLAYGSMLGWNSYGAQHQMSPGIPSVKQNTGRGLTVETMTRGQYNSPVSNASSTPRKPIINVYANSNNSGPLEGPVDEGSGLSIGWPLYNWPKLPPTGNESSKPLPVEPNTGTVSIPQESNFEGSGGFPGVQSGLQVDYADYPHLNTFHNFLNPNQLSQDNSPTNINSQGGLSDDEDSIDPNEQPSGSERGVTWMSKLNATSSGQDSYSDKISPTIADNSKKESKSKSDKGLGNRFRWTDRCCAIHLISITVILIGRV</sequence>
<evidence type="ECO:0000256" key="4">
    <source>
        <dbReference type="ARBA" id="ARBA00022622"/>
    </source>
</evidence>
<gene>
    <name evidence="13" type="ORF">CRM22_006356</name>
</gene>
<evidence type="ECO:0000256" key="2">
    <source>
        <dbReference type="ARBA" id="ARBA00010260"/>
    </source>
</evidence>
<dbReference type="OrthoDB" id="6380619at2759"/>
<name>A0A4S2LLC7_OPIFE</name>
<keyword evidence="9" id="KW-0357">Heparan sulfate</keyword>
<proteinExistence type="inferred from homology"/>
<evidence type="ECO:0000256" key="1">
    <source>
        <dbReference type="ARBA" id="ARBA00004609"/>
    </source>
</evidence>
<dbReference type="STRING" id="147828.A0A4S2LLC7"/>
<protein>
    <recommendedName>
        <fullName evidence="15">Glypican</fullName>
    </recommendedName>
</protein>
<feature type="region of interest" description="Disordered" evidence="12">
    <location>
        <begin position="827"/>
        <end position="861"/>
    </location>
</feature>
<evidence type="ECO:0000256" key="3">
    <source>
        <dbReference type="ARBA" id="ARBA00022475"/>
    </source>
</evidence>
<feature type="compositionally biased region" description="Basic and acidic residues" evidence="12">
    <location>
        <begin position="570"/>
        <end position="580"/>
    </location>
</feature>
<evidence type="ECO:0000256" key="9">
    <source>
        <dbReference type="ARBA" id="ARBA00023207"/>
    </source>
</evidence>
<keyword evidence="4" id="KW-0336">GPI-anchor</keyword>
<evidence type="ECO:0000256" key="10">
    <source>
        <dbReference type="ARBA" id="ARBA00023288"/>
    </source>
</evidence>
<dbReference type="GO" id="GO:0098552">
    <property type="term" value="C:side of membrane"/>
    <property type="evidence" value="ECO:0007669"/>
    <property type="project" value="UniProtKB-KW"/>
</dbReference>
<dbReference type="Pfam" id="PF01153">
    <property type="entry name" value="Glypican"/>
    <property type="match status" value="1"/>
</dbReference>
<dbReference type="Proteomes" id="UP000308267">
    <property type="component" value="Unassembled WGS sequence"/>
</dbReference>
<comment type="caution">
    <text evidence="13">The sequence shown here is derived from an EMBL/GenBank/DDBJ whole genome shotgun (WGS) entry which is preliminary data.</text>
</comment>
<keyword evidence="10" id="KW-0449">Lipoprotein</keyword>
<dbReference type="EMBL" id="SJOL01006726">
    <property type="protein sequence ID" value="TGZ64463.1"/>
    <property type="molecule type" value="Genomic_DNA"/>
</dbReference>
<comment type="subcellular location">
    <subcellularLocation>
        <location evidence="1">Cell membrane</location>
        <topology evidence="1">Lipid-anchor</topology>
        <topology evidence="1">GPI-anchor</topology>
    </subcellularLocation>
</comment>
<dbReference type="GO" id="GO:1905475">
    <property type="term" value="P:regulation of protein localization to membrane"/>
    <property type="evidence" value="ECO:0007669"/>
    <property type="project" value="TreeGrafter"/>
</dbReference>
<evidence type="ECO:0000256" key="5">
    <source>
        <dbReference type="ARBA" id="ARBA00022729"/>
    </source>
</evidence>
<feature type="compositionally biased region" description="Basic and acidic residues" evidence="12">
    <location>
        <begin position="951"/>
        <end position="963"/>
    </location>
</feature>
<evidence type="ECO:0000313" key="14">
    <source>
        <dbReference type="Proteomes" id="UP000308267"/>
    </source>
</evidence>
<comment type="similarity">
    <text evidence="2 11">Belongs to the glypican family.</text>
</comment>
<reference evidence="13 14" key="1">
    <citation type="journal article" date="2019" name="BMC Genomics">
        <title>New insights from Opisthorchis felineus genome: update on genomics of the epidemiologically important liver flukes.</title>
        <authorList>
            <person name="Ershov N.I."/>
            <person name="Mordvinov V.A."/>
            <person name="Prokhortchouk E.B."/>
            <person name="Pakharukova M.Y."/>
            <person name="Gunbin K.V."/>
            <person name="Ustyantsev K."/>
            <person name="Genaev M.A."/>
            <person name="Blinov A.G."/>
            <person name="Mazur A."/>
            <person name="Boulygina E."/>
            <person name="Tsygankova S."/>
            <person name="Khrameeva E."/>
            <person name="Chekanov N."/>
            <person name="Fan G."/>
            <person name="Xiao A."/>
            <person name="Zhang H."/>
            <person name="Xu X."/>
            <person name="Yang H."/>
            <person name="Solovyev V."/>
            <person name="Lee S.M."/>
            <person name="Liu X."/>
            <person name="Afonnikov D.A."/>
            <person name="Skryabin K.G."/>
        </authorList>
    </citation>
    <scope>NUCLEOTIDE SEQUENCE [LARGE SCALE GENOMIC DNA]</scope>
    <source>
        <strain evidence="13">AK-0245</strain>
        <tissue evidence="13">Whole organism</tissue>
    </source>
</reference>
<dbReference type="GO" id="GO:0005886">
    <property type="term" value="C:plasma membrane"/>
    <property type="evidence" value="ECO:0007669"/>
    <property type="project" value="UniProtKB-SubCell"/>
</dbReference>
<evidence type="ECO:0008006" key="15">
    <source>
        <dbReference type="Google" id="ProtNLM"/>
    </source>
</evidence>
<evidence type="ECO:0000313" key="13">
    <source>
        <dbReference type="EMBL" id="TGZ64463.1"/>
    </source>
</evidence>
<dbReference type="GO" id="GO:0009966">
    <property type="term" value="P:regulation of signal transduction"/>
    <property type="evidence" value="ECO:0007669"/>
    <property type="project" value="InterPro"/>
</dbReference>
<dbReference type="GO" id="GO:0005576">
    <property type="term" value="C:extracellular region"/>
    <property type="evidence" value="ECO:0007669"/>
    <property type="project" value="TreeGrafter"/>
</dbReference>
<keyword evidence="5" id="KW-0732">Signal</keyword>
<evidence type="ECO:0000256" key="6">
    <source>
        <dbReference type="ARBA" id="ARBA00022974"/>
    </source>
</evidence>
<feature type="compositionally biased region" description="Polar residues" evidence="12">
    <location>
        <begin position="928"/>
        <end position="950"/>
    </location>
</feature>
<dbReference type="PANTHER" id="PTHR10822:SF29">
    <property type="entry name" value="DIVISION ABNORMALLY DELAYED PROTEIN"/>
    <property type="match status" value="1"/>
</dbReference>
<accession>A0A4S2LLC7</accession>
<evidence type="ECO:0000256" key="8">
    <source>
        <dbReference type="ARBA" id="ARBA00023180"/>
    </source>
</evidence>
<dbReference type="AlphaFoldDB" id="A0A4S2LLC7"/>
<dbReference type="GO" id="GO:0009986">
    <property type="term" value="C:cell surface"/>
    <property type="evidence" value="ECO:0007669"/>
    <property type="project" value="TreeGrafter"/>
</dbReference>
<feature type="region of interest" description="Disordered" evidence="12">
    <location>
        <begin position="883"/>
        <end position="963"/>
    </location>
</feature>
<dbReference type="InterPro" id="IPR001863">
    <property type="entry name" value="Glypican"/>
</dbReference>
<keyword evidence="6" id="KW-0654">Proteoglycan</keyword>
<evidence type="ECO:0000256" key="12">
    <source>
        <dbReference type="SAM" id="MobiDB-lite"/>
    </source>
</evidence>
<feature type="compositionally biased region" description="Polar residues" evidence="12">
    <location>
        <begin position="842"/>
        <end position="855"/>
    </location>
</feature>
<evidence type="ECO:0000256" key="11">
    <source>
        <dbReference type="RuleBase" id="RU003518"/>
    </source>
</evidence>
<evidence type="ECO:0000256" key="7">
    <source>
        <dbReference type="ARBA" id="ARBA00023136"/>
    </source>
</evidence>
<keyword evidence="8" id="KW-0325">Glycoprotein</keyword>
<dbReference type="PANTHER" id="PTHR10822">
    <property type="entry name" value="GLYPICAN"/>
    <property type="match status" value="1"/>
</dbReference>
<feature type="compositionally biased region" description="Polar residues" evidence="12">
    <location>
        <begin position="883"/>
        <end position="903"/>
    </location>
</feature>
<organism evidence="13 14">
    <name type="scientific">Opisthorchis felineus</name>
    <dbReference type="NCBI Taxonomy" id="147828"/>
    <lineage>
        <taxon>Eukaryota</taxon>
        <taxon>Metazoa</taxon>
        <taxon>Spiralia</taxon>
        <taxon>Lophotrochozoa</taxon>
        <taxon>Platyhelminthes</taxon>
        <taxon>Trematoda</taxon>
        <taxon>Digenea</taxon>
        <taxon>Opisthorchiida</taxon>
        <taxon>Opisthorchiata</taxon>
        <taxon>Opisthorchiidae</taxon>
        <taxon>Opisthorchis</taxon>
    </lineage>
</organism>